<name>A0A0F9QUP5_9ZZZZ</name>
<accession>A0A0F9QUP5</accession>
<comment type="caution">
    <text evidence="1">The sequence shown here is derived from an EMBL/GenBank/DDBJ whole genome shotgun (WGS) entry which is preliminary data.</text>
</comment>
<gene>
    <name evidence="1" type="ORF">LCGC14_0971540</name>
</gene>
<evidence type="ECO:0000313" key="1">
    <source>
        <dbReference type="EMBL" id="KKN16866.1"/>
    </source>
</evidence>
<proteinExistence type="predicted"/>
<organism evidence="1">
    <name type="scientific">marine sediment metagenome</name>
    <dbReference type="NCBI Taxonomy" id="412755"/>
    <lineage>
        <taxon>unclassified sequences</taxon>
        <taxon>metagenomes</taxon>
        <taxon>ecological metagenomes</taxon>
    </lineage>
</organism>
<reference evidence="1" key="1">
    <citation type="journal article" date="2015" name="Nature">
        <title>Complex archaea that bridge the gap between prokaryotes and eukaryotes.</title>
        <authorList>
            <person name="Spang A."/>
            <person name="Saw J.H."/>
            <person name="Jorgensen S.L."/>
            <person name="Zaremba-Niedzwiedzka K."/>
            <person name="Martijn J."/>
            <person name="Lind A.E."/>
            <person name="van Eijk R."/>
            <person name="Schleper C."/>
            <person name="Guy L."/>
            <person name="Ettema T.J."/>
        </authorList>
    </citation>
    <scope>NUCLEOTIDE SEQUENCE</scope>
</reference>
<dbReference type="AlphaFoldDB" id="A0A0F9QUP5"/>
<dbReference type="EMBL" id="LAZR01003573">
    <property type="protein sequence ID" value="KKN16866.1"/>
    <property type="molecule type" value="Genomic_DNA"/>
</dbReference>
<sequence length="75" mass="8331">MTKRLHFRDNKLIGIDSGQPVVVTGGQVTIEIEASVMGADEIVEIDIDEKEFKKNFDKVTLSPKKEILIDGKKSS</sequence>
<protein>
    <submittedName>
        <fullName evidence="1">Uncharacterized protein</fullName>
    </submittedName>
</protein>